<dbReference type="EMBL" id="JACVVK020000045">
    <property type="protein sequence ID" value="KAK7499259.1"/>
    <property type="molecule type" value="Genomic_DNA"/>
</dbReference>
<proteinExistence type="predicted"/>
<accession>A0ABD0LID0</accession>
<name>A0ABD0LID0_9CAEN</name>
<feature type="non-terminal residue" evidence="1">
    <location>
        <position position="1"/>
    </location>
</feature>
<protein>
    <submittedName>
        <fullName evidence="1">Uncharacterized protein</fullName>
    </submittedName>
</protein>
<gene>
    <name evidence="1" type="ORF">BaRGS_00009519</name>
</gene>
<evidence type="ECO:0000313" key="1">
    <source>
        <dbReference type="EMBL" id="KAK7499259.1"/>
    </source>
</evidence>
<reference evidence="1 2" key="1">
    <citation type="journal article" date="2023" name="Sci. Data">
        <title>Genome assembly of the Korean intertidal mud-creeper Batillaria attramentaria.</title>
        <authorList>
            <person name="Patra A.K."/>
            <person name="Ho P.T."/>
            <person name="Jun S."/>
            <person name="Lee S.J."/>
            <person name="Kim Y."/>
            <person name="Won Y.J."/>
        </authorList>
    </citation>
    <scope>NUCLEOTIDE SEQUENCE [LARGE SCALE GENOMIC DNA]</scope>
    <source>
        <strain evidence="1">Wonlab-2016</strain>
    </source>
</reference>
<organism evidence="1 2">
    <name type="scientific">Batillaria attramentaria</name>
    <dbReference type="NCBI Taxonomy" id="370345"/>
    <lineage>
        <taxon>Eukaryota</taxon>
        <taxon>Metazoa</taxon>
        <taxon>Spiralia</taxon>
        <taxon>Lophotrochozoa</taxon>
        <taxon>Mollusca</taxon>
        <taxon>Gastropoda</taxon>
        <taxon>Caenogastropoda</taxon>
        <taxon>Sorbeoconcha</taxon>
        <taxon>Cerithioidea</taxon>
        <taxon>Batillariidae</taxon>
        <taxon>Batillaria</taxon>
    </lineage>
</organism>
<keyword evidence="2" id="KW-1185">Reference proteome</keyword>
<dbReference type="Proteomes" id="UP001519460">
    <property type="component" value="Unassembled WGS sequence"/>
</dbReference>
<sequence>VMITYTMNDNLQHDQYHYYEIHHHQYVRLFSVTVRYCLLTWTRCSYNGCGTSSTGYSSVPGASPHPPPSDIRVPYCQNLMSAST</sequence>
<evidence type="ECO:0000313" key="2">
    <source>
        <dbReference type="Proteomes" id="UP001519460"/>
    </source>
</evidence>
<dbReference type="AlphaFoldDB" id="A0ABD0LID0"/>
<comment type="caution">
    <text evidence="1">The sequence shown here is derived from an EMBL/GenBank/DDBJ whole genome shotgun (WGS) entry which is preliminary data.</text>
</comment>